<feature type="transmembrane region" description="Helical" evidence="1">
    <location>
        <begin position="96"/>
        <end position="114"/>
    </location>
</feature>
<feature type="transmembrane region" description="Helical" evidence="1">
    <location>
        <begin position="653"/>
        <end position="673"/>
    </location>
</feature>
<feature type="transmembrane region" description="Helical" evidence="1">
    <location>
        <begin position="507"/>
        <end position="530"/>
    </location>
</feature>
<protein>
    <submittedName>
        <fullName evidence="2">Uncharacterized protein</fullName>
    </submittedName>
</protein>
<comment type="caution">
    <text evidence="2">The sequence shown here is derived from an EMBL/GenBank/DDBJ whole genome shotgun (WGS) entry which is preliminary data.</text>
</comment>
<evidence type="ECO:0000313" key="2">
    <source>
        <dbReference type="EMBL" id="PYY31007.1"/>
    </source>
</evidence>
<dbReference type="Proteomes" id="UP000247459">
    <property type="component" value="Unassembled WGS sequence"/>
</dbReference>
<feature type="transmembrane region" description="Helical" evidence="1">
    <location>
        <begin position="6"/>
        <end position="24"/>
    </location>
</feature>
<gene>
    <name evidence="2" type="ORF">PIL02S_00554</name>
</gene>
<feature type="transmembrane region" description="Helical" evidence="1">
    <location>
        <begin position="300"/>
        <end position="319"/>
    </location>
</feature>
<keyword evidence="1" id="KW-0472">Membrane</keyword>
<proteinExistence type="predicted"/>
<dbReference type="RefSeq" id="WP_110756195.1">
    <property type="nucleotide sequence ID" value="NZ_PRLG01000003.1"/>
</dbReference>
<evidence type="ECO:0000256" key="1">
    <source>
        <dbReference type="SAM" id="Phobius"/>
    </source>
</evidence>
<dbReference type="EMBL" id="PRLG01000003">
    <property type="protein sequence ID" value="PYY31007.1"/>
    <property type="molecule type" value="Genomic_DNA"/>
</dbReference>
<keyword evidence="1" id="KW-0812">Transmembrane</keyword>
<evidence type="ECO:0000313" key="3">
    <source>
        <dbReference type="Proteomes" id="UP000247459"/>
    </source>
</evidence>
<feature type="transmembrane region" description="Helical" evidence="1">
    <location>
        <begin position="120"/>
        <end position="140"/>
    </location>
</feature>
<feature type="transmembrane region" description="Helical" evidence="1">
    <location>
        <begin position="260"/>
        <end position="280"/>
    </location>
</feature>
<accession>A0A2W0CFG4</accession>
<name>A0A2W0CFG4_9BACL</name>
<dbReference type="OrthoDB" id="2662505at2"/>
<organism evidence="2 3">
    <name type="scientific">Paenibacillus illinoisensis</name>
    <dbReference type="NCBI Taxonomy" id="59845"/>
    <lineage>
        <taxon>Bacteria</taxon>
        <taxon>Bacillati</taxon>
        <taxon>Bacillota</taxon>
        <taxon>Bacilli</taxon>
        <taxon>Bacillales</taxon>
        <taxon>Paenibacillaceae</taxon>
        <taxon>Paenibacillus</taxon>
    </lineage>
</organism>
<reference evidence="2 3" key="1">
    <citation type="submission" date="2018-01" db="EMBL/GenBank/DDBJ databases">
        <title>Genome sequence of the PGP bacterium Paenibacillus illinoisensis E3.</title>
        <authorList>
            <person name="Rolli E."/>
            <person name="Marasco R."/>
            <person name="Bessem C."/>
            <person name="Michoud G."/>
            <person name="Gaiarsa S."/>
            <person name="Borin S."/>
            <person name="Daffonchio D."/>
        </authorList>
    </citation>
    <scope>NUCLEOTIDE SEQUENCE [LARGE SCALE GENOMIC DNA]</scope>
    <source>
        <strain evidence="2 3">E3</strain>
    </source>
</reference>
<sequence length="690" mass="80627">MKILFIILLSISAISAIPLIYYFVKSKRDQKKSVDMFHASRVQKRTNAKMMVFYQKSYDRFSNIPILRNQLASIRRRLSLINTYDEFTIRKETMRITFWILGSIFVGITVIAIVSWNLIAIMIAIAVAIVANGMLITVFVNKVEDRLLKQFADFLEENRHEYQESRRVDDAMYDAAQIAPHTIKLQAEKIHEVISSEDPQRRLSEYYAVAPNRYLKIFAGVAHMVMEYGDKPLAKGSMYLATITKFVQQIRYDLLRRRLLNYKLQGLTMIALSPILLSFPVRKWSETYFPITADFYSSRIGYIILVLIFASSIISYMFIRKVGELDEDKMKGSSPEKQWEKKVYSWPWAKAVVDRVVPERHTRAHYKLTRVLKESNSPLTKEWFYIQRLTVGLASFITVVILCVFLHYNAIHQIKTNPTAGQQNVMGTLSDDELLKANQRTAADNEIMNYFKEMHINFRDLKDQSREDLVQMIQSKTGMNMNAAELEQVTNRILTKMESMQSEYFKWWELLIAIGVAIIAYYIPLWILLFKRRMRAMEMQNEVDQFHTLISILMQFDRMSVDTVLEWMERFSVIFKTPLRRAVLNYESGAEQALQALREEAPFESFDRIVKRLIRASEKVSVAESFADLEMEQEYYAKDKEDKFTRLISQKAILGQAIGFVPTTILIFLYLVFPMLYMTLQSMSSVNQIF</sequence>
<keyword evidence="1" id="KW-1133">Transmembrane helix</keyword>
<feature type="transmembrane region" description="Helical" evidence="1">
    <location>
        <begin position="389"/>
        <end position="408"/>
    </location>
</feature>
<dbReference type="AlphaFoldDB" id="A0A2W0CFG4"/>